<feature type="domain" description="Calcineurin-like phosphoesterase" evidence="1">
    <location>
        <begin position="4"/>
        <end position="206"/>
    </location>
</feature>
<dbReference type="PANTHER" id="PTHR37523:SF1">
    <property type="entry name" value="CALCINEURIN-LIKE PHOSPHOESTERASE DOMAIN-CONTAINING PROTEIN"/>
    <property type="match status" value="1"/>
</dbReference>
<keyword evidence="3" id="KW-1185">Reference proteome</keyword>
<dbReference type="AlphaFoldDB" id="A0AAU9K3M1"/>
<dbReference type="Pfam" id="PF00149">
    <property type="entry name" value="Metallophos"/>
    <property type="match status" value="1"/>
</dbReference>
<evidence type="ECO:0000313" key="2">
    <source>
        <dbReference type="EMBL" id="CAG9330238.1"/>
    </source>
</evidence>
<dbReference type="InterPro" id="IPR029052">
    <property type="entry name" value="Metallo-depent_PP-like"/>
</dbReference>
<reference evidence="2" key="1">
    <citation type="submission" date="2021-09" db="EMBL/GenBank/DDBJ databases">
        <authorList>
            <consortium name="AG Swart"/>
            <person name="Singh M."/>
            <person name="Singh A."/>
            <person name="Seah K."/>
            <person name="Emmerich C."/>
        </authorList>
    </citation>
    <scope>NUCLEOTIDE SEQUENCE</scope>
    <source>
        <strain evidence="2">ATCC30299</strain>
    </source>
</reference>
<name>A0AAU9K3M1_9CILI</name>
<protein>
    <recommendedName>
        <fullName evidence="1">Calcineurin-like phosphoesterase domain-containing protein</fullName>
    </recommendedName>
</protein>
<accession>A0AAU9K3M1</accession>
<dbReference type="GO" id="GO:0016787">
    <property type="term" value="F:hydrolase activity"/>
    <property type="evidence" value="ECO:0007669"/>
    <property type="project" value="InterPro"/>
</dbReference>
<dbReference type="PANTHER" id="PTHR37523">
    <property type="entry name" value="METALLOPHOSPHOESTERASE"/>
    <property type="match status" value="1"/>
</dbReference>
<comment type="caution">
    <text evidence="2">The sequence shown here is derived from an EMBL/GenBank/DDBJ whole genome shotgun (WGS) entry which is preliminary data.</text>
</comment>
<proteinExistence type="predicted"/>
<dbReference type="Gene3D" id="3.60.21.10">
    <property type="match status" value="1"/>
</dbReference>
<dbReference type="SUPFAM" id="SSF56300">
    <property type="entry name" value="Metallo-dependent phosphatases"/>
    <property type="match status" value="1"/>
</dbReference>
<dbReference type="InterPro" id="IPR004843">
    <property type="entry name" value="Calcineurin-like_PHP"/>
</dbReference>
<evidence type="ECO:0000313" key="3">
    <source>
        <dbReference type="Proteomes" id="UP001162131"/>
    </source>
</evidence>
<sequence>MELNILVVTDSHEGYEELKIIVEKTEPDIILHAGDFSRGYDDLPSVKRQLEILEHLRKPIYWVPGNHDHNSFILHMNPLRKFSGDYCEYLSSGKSVLLGDIAHEIAPGLFIAGLGGAPPSFVGDKERYYGKPYQTKTICDWAVRQVLRPQLNMPGQYIILTHFGPLGSDTTKSFKDGVESGNQGLTDLLYEFRDKILINFHGHQHRGKGIFIWNGIPVVNPGPSVFGNYCEINIRSIDNRWEIVGIKLLPNKS</sequence>
<dbReference type="Proteomes" id="UP001162131">
    <property type="component" value="Unassembled WGS sequence"/>
</dbReference>
<dbReference type="EMBL" id="CAJZBQ010000051">
    <property type="protein sequence ID" value="CAG9330238.1"/>
    <property type="molecule type" value="Genomic_DNA"/>
</dbReference>
<evidence type="ECO:0000259" key="1">
    <source>
        <dbReference type="Pfam" id="PF00149"/>
    </source>
</evidence>
<organism evidence="2 3">
    <name type="scientific">Blepharisma stoltei</name>
    <dbReference type="NCBI Taxonomy" id="1481888"/>
    <lineage>
        <taxon>Eukaryota</taxon>
        <taxon>Sar</taxon>
        <taxon>Alveolata</taxon>
        <taxon>Ciliophora</taxon>
        <taxon>Postciliodesmatophora</taxon>
        <taxon>Heterotrichea</taxon>
        <taxon>Heterotrichida</taxon>
        <taxon>Blepharismidae</taxon>
        <taxon>Blepharisma</taxon>
    </lineage>
</organism>
<gene>
    <name evidence="2" type="ORF">BSTOLATCC_MIC50838</name>
</gene>